<dbReference type="GO" id="GO:0043335">
    <property type="term" value="P:protein unfolding"/>
    <property type="evidence" value="ECO:0007669"/>
    <property type="project" value="TreeGrafter"/>
</dbReference>
<dbReference type="SUPFAM" id="SSF102735">
    <property type="entry name" value="Trigger factor ribosome-binding domain"/>
    <property type="match status" value="1"/>
</dbReference>
<dbReference type="InterPro" id="IPR005215">
    <property type="entry name" value="Trig_fac"/>
</dbReference>
<feature type="domain" description="Trigger factor ribosome-binding bacterial" evidence="1">
    <location>
        <begin position="1"/>
        <end position="112"/>
    </location>
</feature>
<proteinExistence type="predicted"/>
<dbReference type="PANTHER" id="PTHR30560">
    <property type="entry name" value="TRIGGER FACTOR CHAPERONE AND PEPTIDYL-PROLYL CIS/TRANS ISOMERASE"/>
    <property type="match status" value="1"/>
</dbReference>
<dbReference type="AlphaFoldDB" id="A0A382I3L5"/>
<dbReference type="GO" id="GO:0003755">
    <property type="term" value="F:peptidyl-prolyl cis-trans isomerase activity"/>
    <property type="evidence" value="ECO:0007669"/>
    <property type="project" value="TreeGrafter"/>
</dbReference>
<dbReference type="InterPro" id="IPR008881">
    <property type="entry name" value="Trigger_fac_ribosome-bd_bac"/>
</dbReference>
<dbReference type="GO" id="GO:0051083">
    <property type="term" value="P:'de novo' cotranslational protein folding"/>
    <property type="evidence" value="ECO:0007669"/>
    <property type="project" value="TreeGrafter"/>
</dbReference>
<dbReference type="InterPro" id="IPR036611">
    <property type="entry name" value="Trigger_fac_ribosome-bd_sf"/>
</dbReference>
<evidence type="ECO:0000313" key="2">
    <source>
        <dbReference type="EMBL" id="SVB93301.1"/>
    </source>
</evidence>
<evidence type="ECO:0000259" key="1">
    <source>
        <dbReference type="Pfam" id="PF05697"/>
    </source>
</evidence>
<feature type="non-terminal residue" evidence="2">
    <location>
        <position position="112"/>
    </location>
</feature>
<dbReference type="PANTHER" id="PTHR30560:SF3">
    <property type="entry name" value="TRIGGER FACTOR-LIKE PROTEIN TIG, CHLOROPLASTIC"/>
    <property type="match status" value="1"/>
</dbReference>
<organism evidence="2">
    <name type="scientific">marine metagenome</name>
    <dbReference type="NCBI Taxonomy" id="408172"/>
    <lineage>
        <taxon>unclassified sequences</taxon>
        <taxon>metagenomes</taxon>
        <taxon>ecological metagenomes</taxon>
    </lineage>
</organism>
<dbReference type="GO" id="GO:0044183">
    <property type="term" value="F:protein folding chaperone"/>
    <property type="evidence" value="ECO:0007669"/>
    <property type="project" value="TreeGrafter"/>
</dbReference>
<reference evidence="2" key="1">
    <citation type="submission" date="2018-05" db="EMBL/GenBank/DDBJ databases">
        <authorList>
            <person name="Lanie J.A."/>
            <person name="Ng W.-L."/>
            <person name="Kazmierczak K.M."/>
            <person name="Andrzejewski T.M."/>
            <person name="Davidsen T.M."/>
            <person name="Wayne K.J."/>
            <person name="Tettelin H."/>
            <person name="Glass J.I."/>
            <person name="Rusch D."/>
            <person name="Podicherti R."/>
            <person name="Tsui H.-C.T."/>
            <person name="Winkler M.E."/>
        </authorList>
    </citation>
    <scope>NUCLEOTIDE SEQUENCE</scope>
</reference>
<dbReference type="Gene3D" id="3.30.70.1050">
    <property type="entry name" value="Trigger factor ribosome-binding domain"/>
    <property type="match status" value="1"/>
</dbReference>
<gene>
    <name evidence="2" type="ORF">METZ01_LOCUS246155</name>
</gene>
<dbReference type="EMBL" id="UINC01064536">
    <property type="protein sequence ID" value="SVB93301.1"/>
    <property type="molecule type" value="Genomic_DNA"/>
</dbReference>
<dbReference type="Pfam" id="PF05697">
    <property type="entry name" value="Trigger_N"/>
    <property type="match status" value="1"/>
</dbReference>
<dbReference type="GO" id="GO:0015031">
    <property type="term" value="P:protein transport"/>
    <property type="evidence" value="ECO:0007669"/>
    <property type="project" value="InterPro"/>
</dbReference>
<sequence length="112" mass="12597">MQVSVETIEGLKRKMTIAIPGDKVDTAVNDRLQDTARTLQLKGFRKGKVPVKVVKSKFGEGVRQEVVGELMNQGYYDALNQERLKPASQPQIEATKLQEGEDLEFIAIFEVY</sequence>
<accession>A0A382I3L5</accession>
<protein>
    <recommendedName>
        <fullName evidence="1">Trigger factor ribosome-binding bacterial domain-containing protein</fullName>
    </recommendedName>
</protein>
<dbReference type="GO" id="GO:0043022">
    <property type="term" value="F:ribosome binding"/>
    <property type="evidence" value="ECO:0007669"/>
    <property type="project" value="TreeGrafter"/>
</dbReference>
<name>A0A382I3L5_9ZZZZ</name>